<comment type="catalytic activity">
    <reaction evidence="1 10">
        <text>a fatty acyl-[ACP] + phosphate = an acyl phosphate + holo-[ACP]</text>
        <dbReference type="Rhea" id="RHEA:42292"/>
        <dbReference type="Rhea" id="RHEA-COMP:9685"/>
        <dbReference type="Rhea" id="RHEA-COMP:14125"/>
        <dbReference type="ChEBI" id="CHEBI:43474"/>
        <dbReference type="ChEBI" id="CHEBI:59918"/>
        <dbReference type="ChEBI" id="CHEBI:64479"/>
        <dbReference type="ChEBI" id="CHEBI:138651"/>
        <dbReference type="EC" id="2.3.1.274"/>
    </reaction>
</comment>
<comment type="subcellular location">
    <subcellularLocation>
        <location evidence="10">Cytoplasm</location>
    </subcellularLocation>
    <text evidence="10">Associated with the membrane possibly through PlsY.</text>
</comment>
<sequence length="340" mass="35600">MRIIIDAFGGDNAPAEVIKGARRAKDELDVEITLVGDCERIKSQASQIGVELNGIELADAKGVISMCDEPTSILKENKDCSMAVGLRLLSSGGGDAFVSAGSTGALVVGATFLVKRLKGVKRAALATVMPTSKGPCMLLDCGANSDCRPEMLTQFGIMGDAYMSRVMGISRPRVALANIGSERTKGRELEMSAYSQLEGSGVNFIGNIEGRQIPLGDADVVVADGFSGNLILKTIEGMGKMFSIELKGMLASGPLSMLGALILSRRIKGFKKKMDYSEYGGAPLLGTLKPVIKAHGSSDAKAIFNAVRQAKTFVSAGVIDNIKGALENLAGSSESKKGTD</sequence>
<dbReference type="PIRSF" id="PIRSF002465">
    <property type="entry name" value="Phsphlp_syn_PlsX"/>
    <property type="match status" value="1"/>
</dbReference>
<keyword evidence="7 10" id="KW-1208">Phospholipid metabolism</keyword>
<keyword evidence="5 10" id="KW-0443">Lipid metabolism</keyword>
<keyword evidence="2 10" id="KW-0963">Cytoplasm</keyword>
<dbReference type="PANTHER" id="PTHR30100:SF1">
    <property type="entry name" value="PHOSPHATE ACYLTRANSFERASE"/>
    <property type="match status" value="1"/>
</dbReference>
<accession>A0A9D1NQ93</accession>
<dbReference type="GO" id="GO:0005737">
    <property type="term" value="C:cytoplasm"/>
    <property type="evidence" value="ECO:0007669"/>
    <property type="project" value="UniProtKB-SubCell"/>
</dbReference>
<evidence type="ECO:0000313" key="11">
    <source>
        <dbReference type="EMBL" id="HIV10507.1"/>
    </source>
</evidence>
<comment type="similarity">
    <text evidence="10">Belongs to the PlsX family.</text>
</comment>
<proteinExistence type="inferred from homology"/>
<evidence type="ECO:0000256" key="6">
    <source>
        <dbReference type="ARBA" id="ARBA00023209"/>
    </source>
</evidence>
<comment type="pathway">
    <text evidence="10">Lipid metabolism; phospholipid metabolism.</text>
</comment>
<evidence type="ECO:0000256" key="5">
    <source>
        <dbReference type="ARBA" id="ARBA00023098"/>
    </source>
</evidence>
<dbReference type="NCBIfam" id="TIGR00182">
    <property type="entry name" value="plsX"/>
    <property type="match status" value="1"/>
</dbReference>
<reference evidence="11" key="1">
    <citation type="submission" date="2020-10" db="EMBL/GenBank/DDBJ databases">
        <authorList>
            <person name="Gilroy R."/>
        </authorList>
    </citation>
    <scope>NUCLEOTIDE SEQUENCE</scope>
    <source>
        <strain evidence="11">1370</strain>
    </source>
</reference>
<dbReference type="Gene3D" id="3.40.718.10">
    <property type="entry name" value="Isopropylmalate Dehydrogenase"/>
    <property type="match status" value="1"/>
</dbReference>
<evidence type="ECO:0000256" key="8">
    <source>
        <dbReference type="ARBA" id="ARBA00024069"/>
    </source>
</evidence>
<dbReference type="Pfam" id="PF02504">
    <property type="entry name" value="FA_synthesis"/>
    <property type="match status" value="1"/>
</dbReference>
<keyword evidence="3 10" id="KW-0444">Lipid biosynthesis</keyword>
<evidence type="ECO:0000256" key="4">
    <source>
        <dbReference type="ARBA" id="ARBA00022679"/>
    </source>
</evidence>
<organism evidence="11 12">
    <name type="scientific">Candidatus Faeciplasma avium</name>
    <dbReference type="NCBI Taxonomy" id="2840798"/>
    <lineage>
        <taxon>Bacteria</taxon>
        <taxon>Bacillati</taxon>
        <taxon>Bacillota</taxon>
        <taxon>Clostridia</taxon>
        <taxon>Eubacteriales</taxon>
        <taxon>Oscillospiraceae</taxon>
        <taxon>Oscillospiraceae incertae sedis</taxon>
        <taxon>Candidatus Faeciplasma</taxon>
    </lineage>
</organism>
<dbReference type="GO" id="GO:0008654">
    <property type="term" value="P:phospholipid biosynthetic process"/>
    <property type="evidence" value="ECO:0007669"/>
    <property type="project" value="UniProtKB-KW"/>
</dbReference>
<dbReference type="GO" id="GO:0006633">
    <property type="term" value="P:fatty acid biosynthetic process"/>
    <property type="evidence" value="ECO:0007669"/>
    <property type="project" value="UniProtKB-UniRule"/>
</dbReference>
<dbReference type="SUPFAM" id="SSF53659">
    <property type="entry name" value="Isocitrate/Isopropylmalate dehydrogenase-like"/>
    <property type="match status" value="1"/>
</dbReference>
<evidence type="ECO:0000256" key="1">
    <source>
        <dbReference type="ARBA" id="ARBA00001232"/>
    </source>
</evidence>
<dbReference type="GO" id="GO:0043811">
    <property type="term" value="F:phosphate:acyl-[acyl carrier protein] acyltransferase activity"/>
    <property type="evidence" value="ECO:0007669"/>
    <property type="project" value="UniProtKB-UniRule"/>
</dbReference>
<dbReference type="InterPro" id="IPR012281">
    <property type="entry name" value="Phospholipid_synth_PlsX-like"/>
</dbReference>
<dbReference type="InterPro" id="IPR003664">
    <property type="entry name" value="FA_synthesis"/>
</dbReference>
<evidence type="ECO:0000256" key="2">
    <source>
        <dbReference type="ARBA" id="ARBA00022490"/>
    </source>
</evidence>
<comment type="function">
    <text evidence="10">Catalyzes the reversible formation of acyl-phosphate (acyl-PO(4)) from acyl-[acyl-carrier-protein] (acyl-ACP). This enzyme utilizes acyl-ACP as fatty acyl donor, but not acyl-CoA.</text>
</comment>
<keyword evidence="6 10" id="KW-0594">Phospholipid biosynthesis</keyword>
<protein>
    <recommendedName>
        <fullName evidence="8 10">Phosphate acyltransferase</fullName>
        <ecNumber evidence="8 10">2.3.1.274</ecNumber>
    </recommendedName>
    <alternativeName>
        <fullName evidence="10">Acyl-ACP phosphotransacylase</fullName>
    </alternativeName>
    <alternativeName>
        <fullName evidence="10">Acyl-[acyl-carrier-protein]--phosphate acyltransferase</fullName>
    </alternativeName>
    <alternativeName>
        <fullName evidence="10">Phosphate-acyl-ACP acyltransferase</fullName>
    </alternativeName>
</protein>
<dbReference type="HAMAP" id="MF_00019">
    <property type="entry name" value="PlsX"/>
    <property type="match status" value="1"/>
</dbReference>
<dbReference type="EMBL" id="DVOL01000031">
    <property type="protein sequence ID" value="HIV10507.1"/>
    <property type="molecule type" value="Genomic_DNA"/>
</dbReference>
<gene>
    <name evidence="10 11" type="primary">plsX</name>
    <name evidence="11" type="ORF">IAD28_02280</name>
</gene>
<comment type="caution">
    <text evidence="11">The sequence shown here is derived from an EMBL/GenBank/DDBJ whole genome shotgun (WGS) entry which is preliminary data.</text>
</comment>
<dbReference type="EC" id="2.3.1.274" evidence="8 10"/>
<dbReference type="PANTHER" id="PTHR30100">
    <property type="entry name" value="FATTY ACID/PHOSPHOLIPID SYNTHESIS PROTEIN PLSX"/>
    <property type="match status" value="1"/>
</dbReference>
<evidence type="ECO:0000256" key="9">
    <source>
        <dbReference type="ARBA" id="ARBA00046608"/>
    </source>
</evidence>
<dbReference type="AlphaFoldDB" id="A0A9D1NQ93"/>
<keyword evidence="11" id="KW-0012">Acyltransferase</keyword>
<reference evidence="11" key="2">
    <citation type="journal article" date="2021" name="PeerJ">
        <title>Extensive microbial diversity within the chicken gut microbiome revealed by metagenomics and culture.</title>
        <authorList>
            <person name="Gilroy R."/>
            <person name="Ravi A."/>
            <person name="Getino M."/>
            <person name="Pursley I."/>
            <person name="Horton D.L."/>
            <person name="Alikhan N.F."/>
            <person name="Baker D."/>
            <person name="Gharbi K."/>
            <person name="Hall N."/>
            <person name="Watson M."/>
            <person name="Adriaenssens E.M."/>
            <person name="Foster-Nyarko E."/>
            <person name="Jarju S."/>
            <person name="Secka A."/>
            <person name="Antonio M."/>
            <person name="Oren A."/>
            <person name="Chaudhuri R.R."/>
            <person name="La Ragione R."/>
            <person name="Hildebrand F."/>
            <person name="Pallen M.J."/>
        </authorList>
    </citation>
    <scope>NUCLEOTIDE SEQUENCE</scope>
    <source>
        <strain evidence="11">1370</strain>
    </source>
</reference>
<evidence type="ECO:0000256" key="7">
    <source>
        <dbReference type="ARBA" id="ARBA00023264"/>
    </source>
</evidence>
<name>A0A9D1NQ93_9FIRM</name>
<evidence type="ECO:0000313" key="12">
    <source>
        <dbReference type="Proteomes" id="UP000823960"/>
    </source>
</evidence>
<keyword evidence="4 10" id="KW-0808">Transferase</keyword>
<evidence type="ECO:0000256" key="3">
    <source>
        <dbReference type="ARBA" id="ARBA00022516"/>
    </source>
</evidence>
<comment type="subunit">
    <text evidence="9 10">Homodimer. Probably interacts with PlsY.</text>
</comment>
<dbReference type="Proteomes" id="UP000823960">
    <property type="component" value="Unassembled WGS sequence"/>
</dbReference>
<evidence type="ECO:0000256" key="10">
    <source>
        <dbReference type="HAMAP-Rule" id="MF_00019"/>
    </source>
</evidence>